<keyword evidence="2" id="KW-0288">FMN</keyword>
<keyword evidence="3" id="KW-0560">Oxidoreductase</keyword>
<proteinExistence type="predicted"/>
<evidence type="ECO:0000313" key="6">
    <source>
        <dbReference type="Proteomes" id="UP000003900"/>
    </source>
</evidence>
<dbReference type="PANTHER" id="PTHR23026">
    <property type="entry name" value="NADPH NITROREDUCTASE"/>
    <property type="match status" value="1"/>
</dbReference>
<feature type="domain" description="Nitroreductase" evidence="4">
    <location>
        <begin position="36"/>
        <end position="202"/>
    </location>
</feature>
<evidence type="ECO:0000313" key="5">
    <source>
        <dbReference type="EMBL" id="EHQ62081.1"/>
    </source>
</evidence>
<dbReference type="InterPro" id="IPR029479">
    <property type="entry name" value="Nitroreductase"/>
</dbReference>
<dbReference type="InterPro" id="IPR000415">
    <property type="entry name" value="Nitroreductase-like"/>
</dbReference>
<evidence type="ECO:0000256" key="3">
    <source>
        <dbReference type="ARBA" id="ARBA00023002"/>
    </source>
</evidence>
<comment type="caution">
    <text evidence="5">The sequence shown here is derived from an EMBL/GenBank/DDBJ whole genome shotgun (WGS) entry which is preliminary data.</text>
</comment>
<dbReference type="GO" id="GO:0016491">
    <property type="term" value="F:oxidoreductase activity"/>
    <property type="evidence" value="ECO:0007669"/>
    <property type="project" value="UniProtKB-KW"/>
</dbReference>
<organism evidence="5 6">
    <name type="scientific">Paenibacillus dendritiformis C454</name>
    <dbReference type="NCBI Taxonomy" id="1131935"/>
    <lineage>
        <taxon>Bacteria</taxon>
        <taxon>Bacillati</taxon>
        <taxon>Bacillota</taxon>
        <taxon>Bacilli</taxon>
        <taxon>Bacillales</taxon>
        <taxon>Paenibacillaceae</taxon>
        <taxon>Paenibacillus</taxon>
    </lineage>
</organism>
<protein>
    <submittedName>
        <fullName evidence="5">Cob(II)yrinic acid a,c-diamide reductase</fullName>
    </submittedName>
</protein>
<dbReference type="Pfam" id="PF00881">
    <property type="entry name" value="Nitroreductase"/>
    <property type="match status" value="1"/>
</dbReference>
<dbReference type="PATRIC" id="fig|1131935.3.peg.2423"/>
<accession>H3SFP9</accession>
<sequence length="235" mass="27248">MFPISKQRRMRETRYRMKEAHHMFNEIEKEAVYNVIHKRRDIRNFLPNPVPEEIIDRILEAAHHAPSVGFMQPWNFIIVDSMEVKERLAWATEKERRALAIHYEEERATQFLSLKIEGIKEAPLTICVTCDPTSGGSHVLGRNSIPETDILSTACAIQNMWLAACVEGLAMGWVSFYKKNDVRDILQIPPHIDPVALISIGYTDDYPSAPILEQVKWEKRKSLKNLIFHNKWGEQ</sequence>
<dbReference type="Proteomes" id="UP000003900">
    <property type="component" value="Unassembled WGS sequence"/>
</dbReference>
<dbReference type="Gene3D" id="3.40.109.10">
    <property type="entry name" value="NADH Oxidase"/>
    <property type="match status" value="1"/>
</dbReference>
<evidence type="ECO:0000256" key="1">
    <source>
        <dbReference type="ARBA" id="ARBA00022630"/>
    </source>
</evidence>
<evidence type="ECO:0000256" key="2">
    <source>
        <dbReference type="ARBA" id="ARBA00022643"/>
    </source>
</evidence>
<dbReference type="PANTHER" id="PTHR23026:SF90">
    <property type="entry name" value="IODOTYROSINE DEIODINASE 1"/>
    <property type="match status" value="1"/>
</dbReference>
<dbReference type="NCBIfam" id="TIGR02476">
    <property type="entry name" value="BluB"/>
    <property type="match status" value="1"/>
</dbReference>
<dbReference type="InterPro" id="IPR050627">
    <property type="entry name" value="Nitroreductase/BluB"/>
</dbReference>
<name>H3SFP9_9BACL</name>
<dbReference type="SUPFAM" id="SSF55469">
    <property type="entry name" value="FMN-dependent nitroreductase-like"/>
    <property type="match status" value="1"/>
</dbReference>
<gene>
    <name evidence="5" type="ORF">PDENDC454_11770</name>
</gene>
<evidence type="ECO:0000259" key="4">
    <source>
        <dbReference type="Pfam" id="PF00881"/>
    </source>
</evidence>
<dbReference type="EMBL" id="AHKH01000025">
    <property type="protein sequence ID" value="EHQ62081.1"/>
    <property type="molecule type" value="Genomic_DNA"/>
</dbReference>
<keyword evidence="6" id="KW-1185">Reference proteome</keyword>
<dbReference type="AlphaFoldDB" id="H3SFP9"/>
<reference evidence="5 6" key="1">
    <citation type="journal article" date="2012" name="J. Bacteriol.">
        <title>Genome Sequence of the Pattern-Forming Social Bacterium Paenibacillus dendritiformis C454 Chiral Morphotype.</title>
        <authorList>
            <person name="Sirota-Madi A."/>
            <person name="Olender T."/>
            <person name="Helman Y."/>
            <person name="Brainis I."/>
            <person name="Finkelshtein A."/>
            <person name="Roth D."/>
            <person name="Hagai E."/>
            <person name="Leshkowitz D."/>
            <person name="Brodsky L."/>
            <person name="Galatenko V."/>
            <person name="Nikolaev V."/>
            <person name="Gutnick D.L."/>
            <person name="Lancet D."/>
            <person name="Ben-Jacob E."/>
        </authorList>
    </citation>
    <scope>NUCLEOTIDE SEQUENCE [LARGE SCALE GENOMIC DNA]</scope>
    <source>
        <strain evidence="5 6">C454</strain>
    </source>
</reference>
<keyword evidence="1" id="KW-0285">Flavoprotein</keyword>
<dbReference type="InterPro" id="IPR012825">
    <property type="entry name" value="BluB"/>
</dbReference>
<dbReference type="STRING" id="1131935.PDENDC454_11770"/>